<gene>
    <name evidence="1" type="ORF">WKV53_22665</name>
</gene>
<comment type="caution">
    <text evidence="1">The sequence shown here is derived from an EMBL/GenBank/DDBJ whole genome shotgun (WGS) entry which is preliminary data.</text>
</comment>
<dbReference type="RefSeq" id="WP_341407101.1">
    <property type="nucleotide sequence ID" value="NZ_JBBUKT010000011.1"/>
</dbReference>
<name>A0ABU9B012_9BACT</name>
<sequence length="200" mass="22840">MDEALRPRQTMKAGDNPFAPGRLERVLGFDPLVAGTTWQALEEKWRALGCRAAVTGRRGAGKSALLRTWAKRCDSPVMLHFNEQRRHLDEADRHELAEGTSRFWFIDGEDYLRRSDRHELREASKAAAGILVTRYRAGSWPELLHLTATPATAAILLERVSAPFAERFHGDLDQRFRRCRGNLRELLLECYDELSGRKVL</sequence>
<dbReference type="InterPro" id="IPR027417">
    <property type="entry name" value="P-loop_NTPase"/>
</dbReference>
<proteinExistence type="predicted"/>
<organism evidence="1 2">
    <name type="scientific">Luteolibacter soli</name>
    <dbReference type="NCBI Taxonomy" id="3135280"/>
    <lineage>
        <taxon>Bacteria</taxon>
        <taxon>Pseudomonadati</taxon>
        <taxon>Verrucomicrobiota</taxon>
        <taxon>Verrucomicrobiia</taxon>
        <taxon>Verrucomicrobiales</taxon>
        <taxon>Verrucomicrobiaceae</taxon>
        <taxon>Luteolibacter</taxon>
    </lineage>
</organism>
<reference evidence="1 2" key="1">
    <citation type="submission" date="2024-04" db="EMBL/GenBank/DDBJ databases">
        <title>Luteolibacter sp. isolated from soil.</title>
        <authorList>
            <person name="An J."/>
        </authorList>
    </citation>
    <scope>NUCLEOTIDE SEQUENCE [LARGE SCALE GENOMIC DNA]</scope>
    <source>
        <strain evidence="1 2">Y139</strain>
    </source>
</reference>
<protein>
    <recommendedName>
        <fullName evidence="3">ATP-binding protein</fullName>
    </recommendedName>
</protein>
<evidence type="ECO:0008006" key="3">
    <source>
        <dbReference type="Google" id="ProtNLM"/>
    </source>
</evidence>
<evidence type="ECO:0000313" key="1">
    <source>
        <dbReference type="EMBL" id="MEK7953335.1"/>
    </source>
</evidence>
<accession>A0ABU9B012</accession>
<dbReference type="Proteomes" id="UP001371305">
    <property type="component" value="Unassembled WGS sequence"/>
</dbReference>
<evidence type="ECO:0000313" key="2">
    <source>
        <dbReference type="Proteomes" id="UP001371305"/>
    </source>
</evidence>
<dbReference type="EMBL" id="JBBUKT010000011">
    <property type="protein sequence ID" value="MEK7953335.1"/>
    <property type="molecule type" value="Genomic_DNA"/>
</dbReference>
<keyword evidence="2" id="KW-1185">Reference proteome</keyword>
<dbReference type="SUPFAM" id="SSF52540">
    <property type="entry name" value="P-loop containing nucleoside triphosphate hydrolases"/>
    <property type="match status" value="1"/>
</dbReference>